<evidence type="ECO:0000313" key="3">
    <source>
        <dbReference type="EMBL" id="GAA2719024.1"/>
    </source>
</evidence>
<dbReference type="Pfam" id="PF13828">
    <property type="entry name" value="DUF4190"/>
    <property type="match status" value="1"/>
</dbReference>
<dbReference type="InterPro" id="IPR025241">
    <property type="entry name" value="DUF4190"/>
</dbReference>
<gene>
    <name evidence="3" type="ORF">GCM10010439_03600</name>
</gene>
<evidence type="ECO:0000313" key="4">
    <source>
        <dbReference type="Proteomes" id="UP001501842"/>
    </source>
</evidence>
<evidence type="ECO:0000259" key="2">
    <source>
        <dbReference type="Pfam" id="PF13828"/>
    </source>
</evidence>
<protein>
    <recommendedName>
        <fullName evidence="2">DUF4190 domain-containing protein</fullName>
    </recommendedName>
</protein>
<organism evidence="3 4">
    <name type="scientific">Actinocorallia aurantiaca</name>
    <dbReference type="NCBI Taxonomy" id="46204"/>
    <lineage>
        <taxon>Bacteria</taxon>
        <taxon>Bacillati</taxon>
        <taxon>Actinomycetota</taxon>
        <taxon>Actinomycetes</taxon>
        <taxon>Streptosporangiales</taxon>
        <taxon>Thermomonosporaceae</taxon>
        <taxon>Actinocorallia</taxon>
    </lineage>
</organism>
<feature type="transmembrane region" description="Helical" evidence="1">
    <location>
        <begin position="20"/>
        <end position="44"/>
    </location>
</feature>
<name>A0ABN3TXP3_9ACTN</name>
<proteinExistence type="predicted"/>
<keyword evidence="4" id="KW-1185">Reference proteome</keyword>
<evidence type="ECO:0000256" key="1">
    <source>
        <dbReference type="SAM" id="Phobius"/>
    </source>
</evidence>
<reference evidence="3 4" key="1">
    <citation type="journal article" date="2019" name="Int. J. Syst. Evol. Microbiol.">
        <title>The Global Catalogue of Microorganisms (GCM) 10K type strain sequencing project: providing services to taxonomists for standard genome sequencing and annotation.</title>
        <authorList>
            <consortium name="The Broad Institute Genomics Platform"/>
            <consortium name="The Broad Institute Genome Sequencing Center for Infectious Disease"/>
            <person name="Wu L."/>
            <person name="Ma J."/>
        </authorList>
    </citation>
    <scope>NUCLEOTIDE SEQUENCE [LARGE SCALE GENOMIC DNA]</scope>
    <source>
        <strain evidence="3 4">JCM 8201</strain>
    </source>
</reference>
<keyword evidence="1" id="KW-0472">Membrane</keyword>
<keyword evidence="1" id="KW-0812">Transmembrane</keyword>
<keyword evidence="1" id="KW-1133">Transmembrane helix</keyword>
<comment type="caution">
    <text evidence="3">The sequence shown here is derived from an EMBL/GenBank/DDBJ whole genome shotgun (WGS) entry which is preliminary data.</text>
</comment>
<dbReference type="Proteomes" id="UP001501842">
    <property type="component" value="Unassembled WGS sequence"/>
</dbReference>
<feature type="transmembrane region" description="Helical" evidence="1">
    <location>
        <begin position="64"/>
        <end position="85"/>
    </location>
</feature>
<accession>A0ABN3TXP3</accession>
<dbReference type="EMBL" id="BAAATZ010000002">
    <property type="protein sequence ID" value="GAA2719024.1"/>
    <property type="molecule type" value="Genomic_DNA"/>
</dbReference>
<feature type="domain" description="DUF4190" evidence="2">
    <location>
        <begin position="17"/>
        <end position="75"/>
    </location>
</feature>
<sequence length="86" mass="9341">MLRRSGETDRVRRTNPYAIASLVCGLLWACGIGSLMAVIFGHLARRQIRATGEGGRVPAMAGLVFGYLGLFLLLFFFLQGNVLIVA</sequence>